<dbReference type="AlphaFoldDB" id="K1W0G4"/>
<protein>
    <submittedName>
        <fullName evidence="1">Uncharacterized protein</fullName>
    </submittedName>
</protein>
<comment type="caution">
    <text evidence="1">The sequence shown here is derived from an EMBL/GenBank/DDBJ whole genome shotgun (WGS) entry which is preliminary data.</text>
</comment>
<dbReference type="Proteomes" id="UP000006757">
    <property type="component" value="Unassembled WGS sequence"/>
</dbReference>
<dbReference type="EMBL" id="AMBO01000280">
    <property type="protein sequence ID" value="EKD02528.1"/>
    <property type="molecule type" value="Genomic_DNA"/>
</dbReference>
<evidence type="ECO:0000313" key="2">
    <source>
        <dbReference type="Proteomes" id="UP000006757"/>
    </source>
</evidence>
<reference evidence="1 2" key="1">
    <citation type="journal article" date="2012" name="Eukaryot. Cell">
        <title>Genome sequence of the Trichosporon asahii environmental strain CBS 8904.</title>
        <authorList>
            <person name="Yang R.Y."/>
            <person name="Li H.T."/>
            <person name="Zhu H."/>
            <person name="Zhou G.P."/>
            <person name="Wang M."/>
            <person name="Wang L."/>
        </authorList>
    </citation>
    <scope>NUCLEOTIDE SEQUENCE [LARGE SCALE GENOMIC DNA]</scope>
    <source>
        <strain evidence="1 2">CBS 8904</strain>
    </source>
</reference>
<gene>
    <name evidence="1" type="ORF">A1Q2_03124</name>
</gene>
<organism evidence="1 2">
    <name type="scientific">Trichosporon asahii var. asahii (strain CBS 8904)</name>
    <name type="common">Yeast</name>
    <dbReference type="NCBI Taxonomy" id="1220162"/>
    <lineage>
        <taxon>Eukaryota</taxon>
        <taxon>Fungi</taxon>
        <taxon>Dikarya</taxon>
        <taxon>Basidiomycota</taxon>
        <taxon>Agaricomycotina</taxon>
        <taxon>Tremellomycetes</taxon>
        <taxon>Trichosporonales</taxon>
        <taxon>Trichosporonaceae</taxon>
        <taxon>Trichosporon</taxon>
    </lineage>
</organism>
<evidence type="ECO:0000313" key="1">
    <source>
        <dbReference type="EMBL" id="EKD02528.1"/>
    </source>
</evidence>
<dbReference type="InParanoid" id="K1W0G4"/>
<sequence length="96" mass="10602">MFEITSVPANALLLYMPMRSVGRHPKTSNIADCRAIPAALRQKEEWAGIGHKSSAAMAGTKASLFHSLRQFFRFRRARSASLLPLALVTAHQPTQL</sequence>
<accession>K1W0G4</accession>
<name>K1W0G4_TRIAC</name>
<keyword evidence="2" id="KW-1185">Reference proteome</keyword>
<proteinExistence type="predicted"/>
<dbReference type="HOGENOM" id="CLU_2361227_0_0_1"/>